<accession>A0A238BP94</accession>
<sequence>MIIKHSQIKACILPVALVSGMSVYVAYGKWKKRQPPKAMPIQSLDRFERMMRESMMKRKSND</sequence>
<evidence type="ECO:0000313" key="2">
    <source>
        <dbReference type="Proteomes" id="UP000242913"/>
    </source>
</evidence>
<keyword evidence="2" id="KW-1185">Reference proteome</keyword>
<dbReference type="Proteomes" id="UP000242913">
    <property type="component" value="Unassembled WGS sequence"/>
</dbReference>
<evidence type="ECO:0000313" key="1">
    <source>
        <dbReference type="EMBL" id="OZC06686.1"/>
    </source>
</evidence>
<reference evidence="1 2" key="1">
    <citation type="submission" date="2015-12" db="EMBL/GenBank/DDBJ databases">
        <title>Draft genome of the nematode, Onchocerca flexuosa.</title>
        <authorList>
            <person name="Mitreva M."/>
        </authorList>
    </citation>
    <scope>NUCLEOTIDE SEQUENCE [LARGE SCALE GENOMIC DNA]</scope>
    <source>
        <strain evidence="1">Red Deer</strain>
    </source>
</reference>
<proteinExistence type="predicted"/>
<name>A0A238BP94_9BILA</name>
<protein>
    <submittedName>
        <fullName evidence="1">Uncharacterized protein</fullName>
    </submittedName>
</protein>
<gene>
    <name evidence="1" type="ORF">X798_06317</name>
</gene>
<organism evidence="1 2">
    <name type="scientific">Onchocerca flexuosa</name>
    <dbReference type="NCBI Taxonomy" id="387005"/>
    <lineage>
        <taxon>Eukaryota</taxon>
        <taxon>Metazoa</taxon>
        <taxon>Ecdysozoa</taxon>
        <taxon>Nematoda</taxon>
        <taxon>Chromadorea</taxon>
        <taxon>Rhabditida</taxon>
        <taxon>Spirurina</taxon>
        <taxon>Spiruromorpha</taxon>
        <taxon>Filarioidea</taxon>
        <taxon>Onchocercidae</taxon>
        <taxon>Onchocerca</taxon>
    </lineage>
</organism>
<dbReference type="EMBL" id="KZ270073">
    <property type="protein sequence ID" value="OZC06686.1"/>
    <property type="molecule type" value="Genomic_DNA"/>
</dbReference>
<dbReference type="AlphaFoldDB" id="A0A238BP94"/>